<sequence>MHMPLGNHFFYVFSVNILCGNWGEIVSSRLQ</sequence>
<proteinExistence type="predicted"/>
<accession>A0A0E9SMD6</accession>
<protein>
    <submittedName>
        <fullName evidence="1">Uncharacterized protein</fullName>
    </submittedName>
</protein>
<dbReference type="EMBL" id="GBXM01066190">
    <property type="protein sequence ID" value="JAH42387.1"/>
    <property type="molecule type" value="Transcribed_RNA"/>
</dbReference>
<reference evidence="1" key="2">
    <citation type="journal article" date="2015" name="Fish Shellfish Immunol.">
        <title>Early steps in the European eel (Anguilla anguilla)-Vibrio vulnificus interaction in the gills: Role of the RtxA13 toxin.</title>
        <authorList>
            <person name="Callol A."/>
            <person name="Pajuelo D."/>
            <person name="Ebbesson L."/>
            <person name="Teles M."/>
            <person name="MacKenzie S."/>
            <person name="Amaro C."/>
        </authorList>
    </citation>
    <scope>NUCLEOTIDE SEQUENCE</scope>
</reference>
<reference evidence="1" key="1">
    <citation type="submission" date="2014-11" db="EMBL/GenBank/DDBJ databases">
        <authorList>
            <person name="Amaro Gonzalez C."/>
        </authorList>
    </citation>
    <scope>NUCLEOTIDE SEQUENCE</scope>
</reference>
<dbReference type="AlphaFoldDB" id="A0A0E9SMD6"/>
<name>A0A0E9SMD6_ANGAN</name>
<organism evidence="1">
    <name type="scientific">Anguilla anguilla</name>
    <name type="common">European freshwater eel</name>
    <name type="synonym">Muraena anguilla</name>
    <dbReference type="NCBI Taxonomy" id="7936"/>
    <lineage>
        <taxon>Eukaryota</taxon>
        <taxon>Metazoa</taxon>
        <taxon>Chordata</taxon>
        <taxon>Craniata</taxon>
        <taxon>Vertebrata</taxon>
        <taxon>Euteleostomi</taxon>
        <taxon>Actinopterygii</taxon>
        <taxon>Neopterygii</taxon>
        <taxon>Teleostei</taxon>
        <taxon>Anguilliformes</taxon>
        <taxon>Anguillidae</taxon>
        <taxon>Anguilla</taxon>
    </lineage>
</organism>
<evidence type="ECO:0000313" key="1">
    <source>
        <dbReference type="EMBL" id="JAH42387.1"/>
    </source>
</evidence>